<dbReference type="InterPro" id="IPR002934">
    <property type="entry name" value="Polymerase_NTP_transf_dom"/>
</dbReference>
<dbReference type="CDD" id="cd05403">
    <property type="entry name" value="NT_KNTase_like"/>
    <property type="match status" value="1"/>
</dbReference>
<name>A0A8J7GVE3_9ACTN</name>
<dbReference type="RefSeq" id="WP_197004951.1">
    <property type="nucleotide sequence ID" value="NZ_BONS01000017.1"/>
</dbReference>
<organism evidence="2 3">
    <name type="scientific">Longispora fulva</name>
    <dbReference type="NCBI Taxonomy" id="619741"/>
    <lineage>
        <taxon>Bacteria</taxon>
        <taxon>Bacillati</taxon>
        <taxon>Actinomycetota</taxon>
        <taxon>Actinomycetes</taxon>
        <taxon>Micromonosporales</taxon>
        <taxon>Micromonosporaceae</taxon>
        <taxon>Longispora</taxon>
    </lineage>
</organism>
<dbReference type="GO" id="GO:0016779">
    <property type="term" value="F:nucleotidyltransferase activity"/>
    <property type="evidence" value="ECO:0007669"/>
    <property type="project" value="InterPro"/>
</dbReference>
<dbReference type="Proteomes" id="UP000622552">
    <property type="component" value="Unassembled WGS sequence"/>
</dbReference>
<dbReference type="Pfam" id="PF01909">
    <property type="entry name" value="NTP_transf_2"/>
    <property type="match status" value="1"/>
</dbReference>
<proteinExistence type="predicted"/>
<accession>A0A8J7GVE3</accession>
<gene>
    <name evidence="2" type="ORF">IW245_004360</name>
</gene>
<dbReference type="SUPFAM" id="SSF81301">
    <property type="entry name" value="Nucleotidyltransferase"/>
    <property type="match status" value="1"/>
</dbReference>
<evidence type="ECO:0000313" key="2">
    <source>
        <dbReference type="EMBL" id="MBG6138166.1"/>
    </source>
</evidence>
<protein>
    <recommendedName>
        <fullName evidence="1">Polymerase nucleotidyl transferase domain-containing protein</fullName>
    </recommendedName>
</protein>
<reference evidence="2" key="1">
    <citation type="submission" date="2020-11" db="EMBL/GenBank/DDBJ databases">
        <title>Sequencing the genomes of 1000 actinobacteria strains.</title>
        <authorList>
            <person name="Klenk H.-P."/>
        </authorList>
    </citation>
    <scope>NUCLEOTIDE SEQUENCE</scope>
    <source>
        <strain evidence="2">DSM 45356</strain>
    </source>
</reference>
<comment type="caution">
    <text evidence="2">The sequence shown here is derived from an EMBL/GenBank/DDBJ whole genome shotgun (WGS) entry which is preliminary data.</text>
</comment>
<dbReference type="EMBL" id="JADOUF010000001">
    <property type="protein sequence ID" value="MBG6138166.1"/>
    <property type="molecule type" value="Genomic_DNA"/>
</dbReference>
<feature type="domain" description="Polymerase nucleotidyl transferase" evidence="1">
    <location>
        <begin position="16"/>
        <end position="60"/>
    </location>
</feature>
<dbReference type="InterPro" id="IPR043519">
    <property type="entry name" value="NT_sf"/>
</dbReference>
<evidence type="ECO:0000259" key="1">
    <source>
        <dbReference type="Pfam" id="PF01909"/>
    </source>
</evidence>
<keyword evidence="3" id="KW-1185">Reference proteome</keyword>
<dbReference type="AlphaFoldDB" id="A0A8J7GVE3"/>
<dbReference type="Gene3D" id="3.30.460.10">
    <property type="entry name" value="Beta Polymerase, domain 2"/>
    <property type="match status" value="1"/>
</dbReference>
<sequence length="235" mass="25126">MSSADVAPNPRWELAEELADAVRRRWAADVQAIGVHGSLAHGDDTLGSDIDLVVVTYGDGRGPHPGSRRIDGIIVDLGVISADAYLRHARTLSTTWPLAADQYLTTTPLHDPGGWFDTLRDTHLARLAEASGREFSALARAAWYEAMSLHARSSRLAQRYDTDGAVLLIAQARIAAATVEGLLTRTYFRGAAEAVTRTGLGEMTGTEVGAKLQAQAEALAERGRPVDGDIADLLS</sequence>
<evidence type="ECO:0000313" key="3">
    <source>
        <dbReference type="Proteomes" id="UP000622552"/>
    </source>
</evidence>